<evidence type="ECO:0000313" key="3">
    <source>
        <dbReference type="Proteomes" id="UP000516235"/>
    </source>
</evidence>
<dbReference type="EMBL" id="JACMYE010000001">
    <property type="protein sequence ID" value="MBC3177863.1"/>
    <property type="molecule type" value="Genomic_DNA"/>
</dbReference>
<proteinExistence type="predicted"/>
<dbReference type="KEGG" id="cluj:IAU68_08365"/>
<evidence type="ECO:0000313" key="1">
    <source>
        <dbReference type="EMBL" id="MBC3177863.1"/>
    </source>
</evidence>
<dbReference type="Proteomes" id="UP000642876">
    <property type="component" value="Unassembled WGS sequence"/>
</dbReference>
<keyword evidence="4" id="KW-1185">Reference proteome</keyword>
<protein>
    <submittedName>
        <fullName evidence="2">Uncharacterized protein</fullName>
    </submittedName>
</protein>
<sequence>MPGRVRGVVEKQMLLLPEGEPGEIWFTRWQRRPDRTYSCREQIRATDAEIDAFAQAIEQLAAEENFVARITARSYYGLHG</sequence>
<dbReference type="EMBL" id="CP061032">
    <property type="protein sequence ID" value="QNP91373.1"/>
    <property type="molecule type" value="Genomic_DNA"/>
</dbReference>
<name>A0A7H0K257_9CORY</name>
<organism evidence="2 3">
    <name type="scientific">Corynebacterium lujinxingii</name>
    <dbReference type="NCBI Taxonomy" id="2763010"/>
    <lineage>
        <taxon>Bacteria</taxon>
        <taxon>Bacillati</taxon>
        <taxon>Actinomycetota</taxon>
        <taxon>Actinomycetes</taxon>
        <taxon>Mycobacteriales</taxon>
        <taxon>Corynebacteriaceae</taxon>
        <taxon>Corynebacterium</taxon>
    </lineage>
</organism>
<gene>
    <name evidence="1" type="ORF">H7348_00835</name>
    <name evidence="2" type="ORF">IAU68_08365</name>
</gene>
<reference evidence="3 4" key="1">
    <citation type="submission" date="2020-08" db="EMBL/GenBank/DDBJ databases">
        <title>novel species in genus Corynebacterium.</title>
        <authorList>
            <person name="Zhang G."/>
        </authorList>
    </citation>
    <scope>NUCLEOTIDE SEQUENCE [LARGE SCALE GENOMIC DNA]</scope>
    <source>
        <strain evidence="2">Zg-917</strain>
        <strain evidence="3 4">zg-917</strain>
    </source>
</reference>
<evidence type="ECO:0000313" key="4">
    <source>
        <dbReference type="Proteomes" id="UP000642876"/>
    </source>
</evidence>
<evidence type="ECO:0000313" key="2">
    <source>
        <dbReference type="EMBL" id="QNP91373.1"/>
    </source>
</evidence>
<accession>A0A7H0K257</accession>
<dbReference type="AlphaFoldDB" id="A0A7H0K257"/>
<dbReference type="Proteomes" id="UP000516235">
    <property type="component" value="Chromosome"/>
</dbReference>